<evidence type="ECO:0000259" key="2">
    <source>
        <dbReference type="Pfam" id="PF00656"/>
    </source>
</evidence>
<feature type="domain" description="Peptidase C14 caspase" evidence="2">
    <location>
        <begin position="3"/>
        <end position="227"/>
    </location>
</feature>
<feature type="region of interest" description="Disordered" evidence="1">
    <location>
        <begin position="642"/>
        <end position="685"/>
    </location>
</feature>
<dbReference type="InterPro" id="IPR029030">
    <property type="entry name" value="Caspase-like_dom_sf"/>
</dbReference>
<reference evidence="3" key="1">
    <citation type="journal article" date="2023" name="Plants (Basel)">
        <title>Genomic Analysis of Leptolyngbya boryana CZ1 Reveals Efficient Carbon Fixation Modules.</title>
        <authorList>
            <person name="Bai X."/>
            <person name="Wang H."/>
            <person name="Cheng W."/>
            <person name="Wang J."/>
            <person name="Ma M."/>
            <person name="Hu H."/>
            <person name="Song Z."/>
            <person name="Ma H."/>
            <person name="Fan Y."/>
            <person name="Du C."/>
            <person name="Xu J."/>
        </authorList>
    </citation>
    <scope>NUCLEOTIDE SEQUENCE</scope>
    <source>
        <strain evidence="3">CZ1</strain>
    </source>
</reference>
<feature type="region of interest" description="Disordered" evidence="1">
    <location>
        <begin position="761"/>
        <end position="786"/>
    </location>
</feature>
<feature type="compositionally biased region" description="Low complexity" evidence="1">
    <location>
        <begin position="766"/>
        <end position="777"/>
    </location>
</feature>
<dbReference type="InterPro" id="IPR018247">
    <property type="entry name" value="EF_Hand_1_Ca_BS"/>
</dbReference>
<proteinExistence type="predicted"/>
<dbReference type="Pfam" id="PF00656">
    <property type="entry name" value="Peptidase_C14"/>
    <property type="match status" value="1"/>
</dbReference>
<protein>
    <submittedName>
        <fullName evidence="3">Caspase family protein</fullName>
    </submittedName>
</protein>
<sequence length="931" mass="105131">MAKVALLVGVSEYEPGLNPLPAAVKDVDAVQEVLLQPEIGGFAESDITSLKNPERQAMEEAIYTLFADRHRDDLVVLFFSGHGIKNDAGELFLATRGTRKTPRGELISPTAVSAKFIHDCMSRSRSRRQVVVLDSCFSGAFAEGLSAKDDGTVNIREQLGGEGRAILTSSSSTQYSFEEEGQTLSLYTRFLIEGIKTGQADQDGDDFISIDELHDYASRRVREVKPELKPELYAIREGFKIRLAQVAMGDPREKYRKEVARYGKRGDLTVVSRGILDTWRFKLGLSVDEAKALEDEVLEPHRQDFQQKLQRYEQVFTELLRRDETISDATRQELQNLQQILELRNEDTVKIEAKATARFKGYQQNLKTYEQAFSDTLRQEYPLTESALEHLRQMKQQLGLTDSDVAEIEHQITIAVEAYRQNLQQYEQLFLVATQQEYPLSEAKRQELRQQQHSLELTDSDVALIEAKITAQIETYHEKLQQYEQAFINATHRKHYPDPVQRSQLQQTWQALGLSEDDVKAIEARFIPQINSYQEHLQQYEQVFAAATQQQFPLSNDQQVILNQHQKALSLTDEDVAAIQSRIIVSIEEEQQKREQYRQVFAEAIQYENPLSEATRDELRQLQNILELSREEIEQVEAQVIEQSARTEKAPHTTEQSTKQTNEIQPQGTSNSVTGSTSTASRPLTPMEQEIARHKESTYQQNLQKYEREVSKKLKSGVPMNDGYIRSELMKLQRRLSINKVDAERIEADLITAKAAKMVSEVGNAGRSQTGSSSVSRESSESMDTAHTSSKKLKILASICITAAPIFLYAVNQLNGQNNASTTSQTDARVAGPGLPRFGDSIVCKCTSSQCTWFKKPYQTNQSVTVSAYGRNISTGDWNFSIKTPDGDNSVDSFLDPTKHIKVNGKVYEQGHRFKQVGITGLGAGEGWKCN</sequence>
<feature type="compositionally biased region" description="Low complexity" evidence="1">
    <location>
        <begin position="669"/>
        <end position="681"/>
    </location>
</feature>
<dbReference type="EMBL" id="CP130144">
    <property type="protein sequence ID" value="WNZ44043.1"/>
    <property type="molecule type" value="Genomic_DNA"/>
</dbReference>
<dbReference type="AlphaFoldDB" id="A0AA96WR97"/>
<evidence type="ECO:0000256" key="1">
    <source>
        <dbReference type="SAM" id="MobiDB-lite"/>
    </source>
</evidence>
<dbReference type="GO" id="GO:0004197">
    <property type="term" value="F:cysteine-type endopeptidase activity"/>
    <property type="evidence" value="ECO:0007669"/>
    <property type="project" value="InterPro"/>
</dbReference>
<gene>
    <name evidence="3" type="ORF">Q2T42_19605</name>
</gene>
<dbReference type="GO" id="GO:0006508">
    <property type="term" value="P:proteolysis"/>
    <property type="evidence" value="ECO:0007669"/>
    <property type="project" value="InterPro"/>
</dbReference>
<dbReference type="InterPro" id="IPR011600">
    <property type="entry name" value="Pept_C14_caspase"/>
</dbReference>
<dbReference type="RefSeq" id="WP_316426221.1">
    <property type="nucleotide sequence ID" value="NZ_CP130144.1"/>
</dbReference>
<name>A0AA96WR97_LEPBY</name>
<dbReference type="SUPFAM" id="SSF52129">
    <property type="entry name" value="Caspase-like"/>
    <property type="match status" value="1"/>
</dbReference>
<dbReference type="NCBIfam" id="NF047832">
    <property type="entry name" value="caspase_w_EACC1"/>
    <property type="match status" value="1"/>
</dbReference>
<organism evidence="3">
    <name type="scientific">Leptolyngbya boryana CZ1</name>
    <dbReference type="NCBI Taxonomy" id="3060204"/>
    <lineage>
        <taxon>Bacteria</taxon>
        <taxon>Bacillati</taxon>
        <taxon>Cyanobacteriota</taxon>
        <taxon>Cyanophyceae</taxon>
        <taxon>Leptolyngbyales</taxon>
        <taxon>Leptolyngbyaceae</taxon>
        <taxon>Leptolyngbya group</taxon>
        <taxon>Leptolyngbya</taxon>
    </lineage>
</organism>
<feature type="compositionally biased region" description="Polar residues" evidence="1">
    <location>
        <begin position="653"/>
        <end position="668"/>
    </location>
</feature>
<accession>A0AA96WR97</accession>
<evidence type="ECO:0000313" key="3">
    <source>
        <dbReference type="EMBL" id="WNZ44043.1"/>
    </source>
</evidence>
<reference evidence="3" key="2">
    <citation type="submission" date="2023-07" db="EMBL/GenBank/DDBJ databases">
        <authorList>
            <person name="Bai X.-H."/>
            <person name="Wang H.-H."/>
            <person name="Wang J."/>
            <person name="Ma M.-Y."/>
            <person name="Hu H.-H."/>
            <person name="Song Z.-L."/>
            <person name="Ma H.-G."/>
            <person name="Fan Y."/>
            <person name="Du C.-Y."/>
            <person name="Xu J.-C."/>
        </authorList>
    </citation>
    <scope>NUCLEOTIDE SEQUENCE</scope>
    <source>
        <strain evidence="3">CZ1</strain>
    </source>
</reference>
<dbReference type="PROSITE" id="PS00018">
    <property type="entry name" value="EF_HAND_1"/>
    <property type="match status" value="1"/>
</dbReference>
<dbReference type="Gene3D" id="3.40.50.1460">
    <property type="match status" value="1"/>
</dbReference>